<protein>
    <submittedName>
        <fullName evidence="2">Uncharacterized protein</fullName>
    </submittedName>
</protein>
<dbReference type="Proteomes" id="UP001152797">
    <property type="component" value="Unassembled WGS sequence"/>
</dbReference>
<dbReference type="Gene3D" id="1.25.40.20">
    <property type="entry name" value="Ankyrin repeat-containing domain"/>
    <property type="match status" value="1"/>
</dbReference>
<organism evidence="2">
    <name type="scientific">Cladocopium goreaui</name>
    <dbReference type="NCBI Taxonomy" id="2562237"/>
    <lineage>
        <taxon>Eukaryota</taxon>
        <taxon>Sar</taxon>
        <taxon>Alveolata</taxon>
        <taxon>Dinophyceae</taxon>
        <taxon>Suessiales</taxon>
        <taxon>Symbiodiniaceae</taxon>
        <taxon>Cladocopium</taxon>
    </lineage>
</organism>
<keyword evidence="4" id="KW-1185">Reference proteome</keyword>
<feature type="coiled-coil region" evidence="1">
    <location>
        <begin position="234"/>
        <end position="261"/>
    </location>
</feature>
<dbReference type="EMBL" id="CAMXCT010001090">
    <property type="protein sequence ID" value="CAI3986541.1"/>
    <property type="molecule type" value="Genomic_DNA"/>
</dbReference>
<accession>A0A9P1FSI1</accession>
<dbReference type="EMBL" id="CAMXCT030001090">
    <property type="protein sequence ID" value="CAL4773853.1"/>
    <property type="molecule type" value="Genomic_DNA"/>
</dbReference>
<evidence type="ECO:0000313" key="2">
    <source>
        <dbReference type="EMBL" id="CAI3986541.1"/>
    </source>
</evidence>
<reference evidence="3 4" key="2">
    <citation type="submission" date="2024-05" db="EMBL/GenBank/DDBJ databases">
        <authorList>
            <person name="Chen Y."/>
            <person name="Shah S."/>
            <person name="Dougan E. K."/>
            <person name="Thang M."/>
            <person name="Chan C."/>
        </authorList>
    </citation>
    <scope>NUCLEOTIDE SEQUENCE [LARGE SCALE GENOMIC DNA]</scope>
</reference>
<evidence type="ECO:0000313" key="4">
    <source>
        <dbReference type="Proteomes" id="UP001152797"/>
    </source>
</evidence>
<reference evidence="2" key="1">
    <citation type="submission" date="2022-10" db="EMBL/GenBank/DDBJ databases">
        <authorList>
            <person name="Chen Y."/>
            <person name="Dougan E. K."/>
            <person name="Chan C."/>
            <person name="Rhodes N."/>
            <person name="Thang M."/>
        </authorList>
    </citation>
    <scope>NUCLEOTIDE SEQUENCE</scope>
</reference>
<dbReference type="AlphaFoldDB" id="A0A9P1FSI1"/>
<keyword evidence="1" id="KW-0175">Coiled coil</keyword>
<dbReference type="InterPro" id="IPR036869">
    <property type="entry name" value="J_dom_sf"/>
</dbReference>
<name>A0A9P1FSI1_9DINO</name>
<dbReference type="InterPro" id="IPR014903">
    <property type="entry name" value="DUF1796"/>
</dbReference>
<dbReference type="OrthoDB" id="419307at2759"/>
<dbReference type="Gene3D" id="3.30.40.10">
    <property type="entry name" value="Zinc/RING finger domain, C3HC4 (zinc finger)"/>
    <property type="match status" value="1"/>
</dbReference>
<dbReference type="Gene3D" id="1.10.287.110">
    <property type="entry name" value="DnaJ domain"/>
    <property type="match status" value="1"/>
</dbReference>
<evidence type="ECO:0000313" key="3">
    <source>
        <dbReference type="EMBL" id="CAL4773853.1"/>
    </source>
</evidence>
<dbReference type="SUPFAM" id="SSF46565">
    <property type="entry name" value="Chaperone J-domain"/>
    <property type="match status" value="1"/>
</dbReference>
<gene>
    <name evidence="2" type="ORF">C1SCF055_LOCUS13885</name>
</gene>
<dbReference type="InterPro" id="IPR036770">
    <property type="entry name" value="Ankyrin_rpt-contain_sf"/>
</dbReference>
<sequence length="1086" mass="119911">MSTTAAPGRSISLHHLRTTREWLRATPVAESDSQGNALPVSWQFAFVPLSFQVLSVRDWVAFERGELWSWRIVPVAPTGDTWQSGNLLRRCLDPAVVVQGPGQELHGRDFHLLEPHGTVLLINVELKAPNGNLEASIWYENSEGSACLVADKRPATQENILAALQWSRDLSIDAARALWEEGLRARCPAWWRNWAQRERRCEKRVAWMSKHLPTSTHGLHDDGSPTPSTSKTTKDEALQLLDQLTAALEKHQALLSSCRRESTVKLSLTEDFQFMPPKAIQLIGTLVEEEVVARGHDLQGLWSALAPHLATAELRAALGRLRRSLEGEPGAKPRRQRQLAVQSQGGQIAACGTKLVAGMRVMLRWRPGSVGATHLAYLNGHVGILNSWDGGSQRWQVGFESFDGHLDVSAENLQLCSEKPEGHMQREELQCEMCLGHFLEAQLMTLPCPDHHGYCQTCLRKWVLTQLVPRCYKCLDELGVLTLPQGATEPWCGVVTGEAEASSAYRISKEDVEQLQCICCFQVSCGARCVIIGYPGLVGERCTVGRVEKTKTSSFAVVYLSNGCRKELDLGCLVVDDCLSSGRQARGEACPSKTERLGLGLSVASLGCACVVKQAMDEMFVEQLAMPFDWLVSRVEGLIYFLRHGFRDFSHYDDVKVVGEHGYTSYRSAYHAFPHHDLSASGAKDAFARRGARLLELIRAGREGGSRPLLLIRVCARSEELEQSEELYHLLKLMGGQKLFLLVVITEQVQYLGAVQHIKHSNLILYVCKPGCSDLVDAVRFGMDYVYAAVSFGRHAVEDAAGRVSPASPVPEAQTLRQMLRAHRHWLTRDRRGLSPTSDIDGCFENGPGAFFPGRFKGSEASPYYSQQLEKLVLSASASDVMDFLTARPDAVDVNAWRGNGETVLFVAARQDDAAVLAALLLAAADPNCRARDGRRALQHGENRAVKALLRSAAGDSIRMTETVEALEAVPEPLRRQLCGLLGLFTAPELWAPGTAGASSPVASSAQLLWSPPLAQQFSACGATEALQVPQRGAGRALEERRQIFRRLLRSWHPDKHHASRDQSKANEIFCFIQKLRDVFLQEGST</sequence>
<proteinExistence type="predicted"/>
<comment type="caution">
    <text evidence="2">The sequence shown here is derived from an EMBL/GenBank/DDBJ whole genome shotgun (WGS) entry which is preliminary data.</text>
</comment>
<evidence type="ECO:0000256" key="1">
    <source>
        <dbReference type="SAM" id="Coils"/>
    </source>
</evidence>
<dbReference type="SUPFAM" id="SSF57850">
    <property type="entry name" value="RING/U-box"/>
    <property type="match status" value="1"/>
</dbReference>
<dbReference type="EMBL" id="CAMXCT020001090">
    <property type="protein sequence ID" value="CAL1139916.1"/>
    <property type="molecule type" value="Genomic_DNA"/>
</dbReference>
<dbReference type="InterPro" id="IPR013083">
    <property type="entry name" value="Znf_RING/FYVE/PHD"/>
</dbReference>
<dbReference type="SUPFAM" id="SSF48403">
    <property type="entry name" value="Ankyrin repeat"/>
    <property type="match status" value="1"/>
</dbReference>
<dbReference type="Pfam" id="PF08795">
    <property type="entry name" value="DUF1796"/>
    <property type="match status" value="1"/>
</dbReference>